<accession>A0AAX4HFW3</accession>
<keyword evidence="6" id="KW-0413">Isomerase</keyword>
<dbReference type="GO" id="GO:0016787">
    <property type="term" value="F:hydrolase activity"/>
    <property type="evidence" value="ECO:0007669"/>
    <property type="project" value="UniProtKB-UniRule"/>
</dbReference>
<comment type="catalytic activity">
    <reaction evidence="9">
        <text>ATP + H2O = ADP + phosphate + H(+)</text>
        <dbReference type="Rhea" id="RHEA:13065"/>
        <dbReference type="ChEBI" id="CHEBI:15377"/>
        <dbReference type="ChEBI" id="CHEBI:15378"/>
        <dbReference type="ChEBI" id="CHEBI:30616"/>
        <dbReference type="ChEBI" id="CHEBI:43474"/>
        <dbReference type="ChEBI" id="CHEBI:456216"/>
        <dbReference type="EC" id="5.6.2.4"/>
    </reaction>
</comment>
<dbReference type="GO" id="GO:0043138">
    <property type="term" value="F:3'-5' DNA helicase activity"/>
    <property type="evidence" value="ECO:0007669"/>
    <property type="project" value="UniProtKB-EC"/>
</dbReference>
<dbReference type="Gene3D" id="1.10.10.160">
    <property type="match status" value="1"/>
</dbReference>
<evidence type="ECO:0000256" key="4">
    <source>
        <dbReference type="ARBA" id="ARBA00022806"/>
    </source>
</evidence>
<comment type="catalytic activity">
    <reaction evidence="7">
        <text>Couples ATP hydrolysis with the unwinding of duplex DNA by translocating in the 3'-5' direction.</text>
        <dbReference type="EC" id="5.6.2.4"/>
    </reaction>
</comment>
<dbReference type="PANTHER" id="PTHR11070:SF46">
    <property type="entry name" value="ATP-DEPENDENT DNA HELICASE HMI1, MITOCHONDRIAL"/>
    <property type="match status" value="1"/>
</dbReference>
<keyword evidence="3 10" id="KW-0378">Hydrolase</keyword>
<dbReference type="KEGG" id="asau:88175848"/>
<evidence type="ECO:0000256" key="2">
    <source>
        <dbReference type="ARBA" id="ARBA00022741"/>
    </source>
</evidence>
<dbReference type="GO" id="GO:0005634">
    <property type="term" value="C:nucleus"/>
    <property type="evidence" value="ECO:0007669"/>
    <property type="project" value="TreeGrafter"/>
</dbReference>
<dbReference type="PROSITE" id="PS51217">
    <property type="entry name" value="UVRD_HELICASE_CTER"/>
    <property type="match status" value="1"/>
</dbReference>
<gene>
    <name evidence="14" type="ORF">PUMCH_004788</name>
</gene>
<dbReference type="EC" id="5.6.2.4" evidence="8"/>
<organism evidence="14 15">
    <name type="scientific">Australozyma saopauloensis</name>
    <dbReference type="NCBI Taxonomy" id="291208"/>
    <lineage>
        <taxon>Eukaryota</taxon>
        <taxon>Fungi</taxon>
        <taxon>Dikarya</taxon>
        <taxon>Ascomycota</taxon>
        <taxon>Saccharomycotina</taxon>
        <taxon>Pichiomycetes</taxon>
        <taxon>Metschnikowiaceae</taxon>
        <taxon>Australozyma</taxon>
    </lineage>
</organism>
<dbReference type="Proteomes" id="UP001338582">
    <property type="component" value="Chromosome 6"/>
</dbReference>
<proteinExistence type="inferred from homology"/>
<protein>
    <recommendedName>
        <fullName evidence="8">DNA 3'-5' helicase</fullName>
        <ecNumber evidence="8">5.6.2.4</ecNumber>
    </recommendedName>
</protein>
<feature type="region of interest" description="Disordered" evidence="11">
    <location>
        <begin position="25"/>
        <end position="70"/>
    </location>
</feature>
<evidence type="ECO:0000256" key="7">
    <source>
        <dbReference type="ARBA" id="ARBA00034617"/>
    </source>
</evidence>
<evidence type="ECO:0000256" key="5">
    <source>
        <dbReference type="ARBA" id="ARBA00022840"/>
    </source>
</evidence>
<dbReference type="GeneID" id="88175848"/>
<dbReference type="GO" id="GO:0005524">
    <property type="term" value="F:ATP binding"/>
    <property type="evidence" value="ECO:0007669"/>
    <property type="project" value="UniProtKB-UniRule"/>
</dbReference>
<dbReference type="Gene3D" id="3.40.50.300">
    <property type="entry name" value="P-loop containing nucleotide triphosphate hydrolases"/>
    <property type="match status" value="3"/>
</dbReference>
<dbReference type="InterPro" id="IPR027417">
    <property type="entry name" value="P-loop_NTPase"/>
</dbReference>
<evidence type="ECO:0000256" key="10">
    <source>
        <dbReference type="PROSITE-ProRule" id="PRU00560"/>
    </source>
</evidence>
<evidence type="ECO:0000259" key="12">
    <source>
        <dbReference type="PROSITE" id="PS51198"/>
    </source>
</evidence>
<dbReference type="SUPFAM" id="SSF52540">
    <property type="entry name" value="P-loop containing nucleoside triphosphate hydrolases"/>
    <property type="match status" value="1"/>
</dbReference>
<keyword evidence="2 10" id="KW-0547">Nucleotide-binding</keyword>
<feature type="compositionally biased region" description="Polar residues" evidence="11">
    <location>
        <begin position="58"/>
        <end position="70"/>
    </location>
</feature>
<dbReference type="GO" id="GO:0000725">
    <property type="term" value="P:recombinational repair"/>
    <property type="evidence" value="ECO:0007669"/>
    <property type="project" value="TreeGrafter"/>
</dbReference>
<dbReference type="InterPro" id="IPR014017">
    <property type="entry name" value="DNA_helicase_UvrD-like_C"/>
</dbReference>
<keyword evidence="5 10" id="KW-0067">ATP-binding</keyword>
<evidence type="ECO:0000313" key="14">
    <source>
        <dbReference type="EMBL" id="WPK27401.1"/>
    </source>
</evidence>
<dbReference type="InterPro" id="IPR014016">
    <property type="entry name" value="UvrD-like_ATP-bd"/>
</dbReference>
<evidence type="ECO:0000256" key="3">
    <source>
        <dbReference type="ARBA" id="ARBA00022801"/>
    </source>
</evidence>
<sequence>MFAYIQVPLSLPQTHLHAVSSPEPQFAMDELQPPPESPAAPNDPLFREKNDVPVAEPNSESKQDQPQISPLSITEAQISVTDAQEAIISYPYAMGEILSMRAGPGSGKTFTLIARIAQMLQDGVEPDEILVLSMANRSVDALRQSLRRLVGAQKEQLVAVSTFHSFCGSLLDSRRPPDEPRPRVANSRTMLMFADFFLKKLVRMGGEKIDGFVNARRMAEFLPLLISQRVSVEEIARRYKINAAYLLQVVDYLQRYGLTVYDDIIDDAIRLLDSTAGAFDEAINLSEPELVDLAYLCLVPEVAKYKVVIVDEFQDIHPILLDAIRSIVNYPTNDMYGQLKHLTVSGDPRQCIYEFLGSSSSYVADLKQAFPQMHVVEKLLNESFRCTQPILDAAVGVVESPDCAGDRKEFTLQSLRLTCQAVQPIVYSCNDFEAESKLVVDEIVRLLCLLGGEIQPRDIAVLGVTNKQVEDFQQVLGDRAGIYSHKVRSVSEWPNTELGVFRVIAGVISGHSHASFDLIAILQILDSQTGSSQRITKLFTQSIESIDRNDQRKTPNFFEAYLRDQLGKDQIGANSELGKIYKGRPEQLRLLEAFLKEVQIERDRVMETHPKKPLAYGPIELAQCFWRMARIKPIGEYLERISAKSGSSAQVDDHFQSLNNTLHHVYQMYGSLDDQRSMTFVDYFLEKHDCEVPAAIGNSVEVSTIHSAKGLEFPVVFVLGMQHRGGSVISSWNKCLAPIQPDAEESIVMAARGAEYGNKNSRLLYVAMTRARNLLYVGTNVDYSELLDTTQAHFADFGCPLPPNRIGDPISKQSHFAPRKTLQSLSMQVSNDANKVVQTNQLPASMAIDMAAEEAVVRPVVVPGHGAPFLKWYCTDTSRPPRTLENFQTGSRLWSQYSQLHSLRAQRPFVPIRSYSCWTKMQTQPGLNRAWCQIKNFVTRLPCR</sequence>
<evidence type="ECO:0000256" key="8">
    <source>
        <dbReference type="ARBA" id="ARBA00034808"/>
    </source>
</evidence>
<feature type="domain" description="UvrD-like helicase C-terminal" evidence="13">
    <location>
        <begin position="388"/>
        <end position="710"/>
    </location>
</feature>
<feature type="binding site" evidence="10">
    <location>
        <begin position="102"/>
        <end position="109"/>
    </location>
    <ligand>
        <name>ATP</name>
        <dbReference type="ChEBI" id="CHEBI:30616"/>
    </ligand>
</feature>
<name>A0AAX4HFW3_9ASCO</name>
<feature type="domain" description="UvrD-like helicase ATP-binding" evidence="12">
    <location>
        <begin position="81"/>
        <end position="387"/>
    </location>
</feature>
<evidence type="ECO:0000256" key="11">
    <source>
        <dbReference type="SAM" id="MobiDB-lite"/>
    </source>
</evidence>
<dbReference type="PROSITE" id="PS51198">
    <property type="entry name" value="UVRD_HELICASE_ATP_BIND"/>
    <property type="match status" value="1"/>
</dbReference>
<keyword evidence="4 10" id="KW-0347">Helicase</keyword>
<evidence type="ECO:0000313" key="15">
    <source>
        <dbReference type="Proteomes" id="UP001338582"/>
    </source>
</evidence>
<evidence type="ECO:0000256" key="1">
    <source>
        <dbReference type="ARBA" id="ARBA00009922"/>
    </source>
</evidence>
<dbReference type="Pfam" id="PF00580">
    <property type="entry name" value="UvrD-helicase"/>
    <property type="match status" value="1"/>
</dbReference>
<evidence type="ECO:0000256" key="6">
    <source>
        <dbReference type="ARBA" id="ARBA00023235"/>
    </source>
</evidence>
<dbReference type="Pfam" id="PF13361">
    <property type="entry name" value="UvrD_C"/>
    <property type="match status" value="1"/>
</dbReference>
<dbReference type="RefSeq" id="XP_062879779.1">
    <property type="nucleotide sequence ID" value="XM_063023709.1"/>
</dbReference>
<keyword evidence="15" id="KW-1185">Reference proteome</keyword>
<dbReference type="InterPro" id="IPR013986">
    <property type="entry name" value="DExx_box_DNA_helicase_dom_sf"/>
</dbReference>
<reference evidence="14 15" key="1">
    <citation type="submission" date="2023-10" db="EMBL/GenBank/DDBJ databases">
        <title>Draft Genome Sequence of Candida saopaulonensis from a very Premature Infant with Sepsis.</title>
        <authorList>
            <person name="Ning Y."/>
            <person name="Dai R."/>
            <person name="Xiao M."/>
            <person name="Xu Y."/>
            <person name="Yan Q."/>
            <person name="Zhang L."/>
        </authorList>
    </citation>
    <scope>NUCLEOTIDE SEQUENCE [LARGE SCALE GENOMIC DNA]</scope>
    <source>
        <strain evidence="14 15">19XY460</strain>
    </source>
</reference>
<evidence type="ECO:0000256" key="9">
    <source>
        <dbReference type="ARBA" id="ARBA00048988"/>
    </source>
</evidence>
<dbReference type="EMBL" id="CP138899">
    <property type="protein sequence ID" value="WPK27401.1"/>
    <property type="molecule type" value="Genomic_DNA"/>
</dbReference>
<dbReference type="PANTHER" id="PTHR11070">
    <property type="entry name" value="UVRD / RECB / PCRA DNA HELICASE FAMILY MEMBER"/>
    <property type="match status" value="1"/>
</dbReference>
<dbReference type="AlphaFoldDB" id="A0AAX4HFW3"/>
<dbReference type="GO" id="GO:0003677">
    <property type="term" value="F:DNA binding"/>
    <property type="evidence" value="ECO:0007669"/>
    <property type="project" value="InterPro"/>
</dbReference>
<evidence type="ECO:0000259" key="13">
    <source>
        <dbReference type="PROSITE" id="PS51217"/>
    </source>
</evidence>
<comment type="similarity">
    <text evidence="1">Belongs to the helicase family. UvrD subfamily.</text>
</comment>
<dbReference type="InterPro" id="IPR000212">
    <property type="entry name" value="DNA_helicase_UvrD/REP"/>
</dbReference>